<name>A0A7J7JLJ5_BUGNE</name>
<comment type="catalytic activity">
    <reaction evidence="15 17">
        <text>Couples ATP hydrolysis with the unwinding of duplex DNA by translocating in the 3'-5' direction.</text>
        <dbReference type="EC" id="5.6.2.4"/>
    </reaction>
</comment>
<keyword evidence="11 17" id="KW-0067">ATP-binding</keyword>
<dbReference type="SMART" id="SM00490">
    <property type="entry name" value="HELICc"/>
    <property type="match status" value="1"/>
</dbReference>
<dbReference type="Gene3D" id="3.40.50.300">
    <property type="entry name" value="P-loop containing nucleotide triphosphate hydrolases"/>
    <property type="match status" value="2"/>
</dbReference>
<dbReference type="Proteomes" id="UP000593567">
    <property type="component" value="Unassembled WGS sequence"/>
</dbReference>
<keyword evidence="10" id="KW-0862">Zinc</keyword>
<keyword evidence="20" id="KW-0732">Signal</keyword>
<dbReference type="FunFam" id="3.40.50.300:FF:000596">
    <property type="entry name" value="ATP-dependent DNA helicase"/>
    <property type="match status" value="1"/>
</dbReference>
<gene>
    <name evidence="23" type="ORF">EB796_014749</name>
</gene>
<keyword evidence="12" id="KW-0238">DNA-binding</keyword>
<dbReference type="OrthoDB" id="10261556at2759"/>
<feature type="domain" description="Helicase ATP-binding" evidence="21">
    <location>
        <begin position="109"/>
        <end position="284"/>
    </location>
</feature>
<dbReference type="GO" id="GO:0000724">
    <property type="term" value="P:double-strand break repair via homologous recombination"/>
    <property type="evidence" value="ECO:0007669"/>
    <property type="project" value="TreeGrafter"/>
</dbReference>
<dbReference type="GO" id="GO:0043138">
    <property type="term" value="F:3'-5' DNA helicase activity"/>
    <property type="evidence" value="ECO:0007669"/>
    <property type="project" value="UniProtKB-EC"/>
</dbReference>
<evidence type="ECO:0000256" key="1">
    <source>
        <dbReference type="ARBA" id="ARBA00001936"/>
    </source>
</evidence>
<evidence type="ECO:0000256" key="8">
    <source>
        <dbReference type="ARBA" id="ARBA00022801"/>
    </source>
</evidence>
<comment type="caution">
    <text evidence="23">The sequence shown here is derived from an EMBL/GenBank/DDBJ whole genome shotgun (WGS) entry which is preliminary data.</text>
</comment>
<evidence type="ECO:0000256" key="14">
    <source>
        <dbReference type="ARBA" id="ARBA00023242"/>
    </source>
</evidence>
<dbReference type="Pfam" id="PF00270">
    <property type="entry name" value="DEAD"/>
    <property type="match status" value="1"/>
</dbReference>
<dbReference type="InterPro" id="IPR011545">
    <property type="entry name" value="DEAD/DEAH_box_helicase_dom"/>
</dbReference>
<dbReference type="AlphaFoldDB" id="A0A7J7JLJ5"/>
<keyword evidence="7 17" id="KW-0547">Nucleotide-binding</keyword>
<comment type="subcellular location">
    <subcellularLocation>
        <location evidence="4 17">Nucleus</location>
    </subcellularLocation>
</comment>
<evidence type="ECO:0000259" key="21">
    <source>
        <dbReference type="PROSITE" id="PS51192"/>
    </source>
</evidence>
<keyword evidence="8 17" id="KW-0378">Hydrolase</keyword>
<evidence type="ECO:0000256" key="12">
    <source>
        <dbReference type="ARBA" id="ARBA00023125"/>
    </source>
</evidence>
<dbReference type="PANTHER" id="PTHR13710:SF105">
    <property type="entry name" value="ATP-DEPENDENT DNA HELICASE Q1"/>
    <property type="match status" value="1"/>
</dbReference>
<dbReference type="Pfam" id="PF00271">
    <property type="entry name" value="Helicase_C"/>
    <property type="match status" value="1"/>
</dbReference>
<protein>
    <recommendedName>
        <fullName evidence="17">ATP-dependent DNA helicase</fullName>
        <ecNumber evidence="17">5.6.2.4</ecNumber>
    </recommendedName>
</protein>
<evidence type="ECO:0000256" key="18">
    <source>
        <dbReference type="SAM" id="Coils"/>
    </source>
</evidence>
<evidence type="ECO:0000313" key="23">
    <source>
        <dbReference type="EMBL" id="KAF6026955.1"/>
    </source>
</evidence>
<evidence type="ECO:0000256" key="10">
    <source>
        <dbReference type="ARBA" id="ARBA00022833"/>
    </source>
</evidence>
<evidence type="ECO:0000256" key="17">
    <source>
        <dbReference type="RuleBase" id="RU364117"/>
    </source>
</evidence>
<evidence type="ECO:0000256" key="16">
    <source>
        <dbReference type="ARBA" id="ARBA00048778"/>
    </source>
</evidence>
<evidence type="ECO:0000256" key="11">
    <source>
        <dbReference type="ARBA" id="ARBA00022840"/>
    </source>
</evidence>
<keyword evidence="9 17" id="KW-0347">Helicase</keyword>
<dbReference type="GO" id="GO:0003677">
    <property type="term" value="F:DNA binding"/>
    <property type="evidence" value="ECO:0007669"/>
    <property type="project" value="UniProtKB-KW"/>
</dbReference>
<dbReference type="EMBL" id="VXIV02002176">
    <property type="protein sequence ID" value="KAF6026955.1"/>
    <property type="molecule type" value="Genomic_DNA"/>
</dbReference>
<dbReference type="CDD" id="cd18015">
    <property type="entry name" value="DEXHc_RecQ1"/>
    <property type="match status" value="1"/>
</dbReference>
<dbReference type="InterPro" id="IPR036388">
    <property type="entry name" value="WH-like_DNA-bd_sf"/>
</dbReference>
<evidence type="ECO:0000256" key="13">
    <source>
        <dbReference type="ARBA" id="ARBA00023235"/>
    </source>
</evidence>
<dbReference type="PANTHER" id="PTHR13710">
    <property type="entry name" value="DNA HELICASE RECQ FAMILY MEMBER"/>
    <property type="match status" value="1"/>
</dbReference>
<feature type="domain" description="Helicase C-terminal" evidence="22">
    <location>
        <begin position="312"/>
        <end position="457"/>
    </location>
</feature>
<dbReference type="Gene3D" id="1.10.10.10">
    <property type="entry name" value="Winged helix-like DNA-binding domain superfamily/Winged helix DNA-binding domain"/>
    <property type="match status" value="1"/>
</dbReference>
<evidence type="ECO:0000256" key="2">
    <source>
        <dbReference type="ARBA" id="ARBA00001946"/>
    </source>
</evidence>
<dbReference type="InterPro" id="IPR014001">
    <property type="entry name" value="Helicase_ATP-bd"/>
</dbReference>
<sequence>MAFIMALLICSISIKFAMAQSELTVRKELEEVEKLLVEVENEVNALLNKQSSLEQKKKSLKSHLRRLAEQKNSAHSWGTESFDWSVELETKCRSVFGISSFRSHQLEVMNVTLSGVDCILIMPTGAGKSLCFQLPALISSGLTLVISPLVSLMEDQISSLSKRNVNAVMLSSSTEKHTMNAVFADMTSSPCKMKLLYVTPEKLAKSKRFMNKLEQCYKKGLLSRIAIDEVHCCSHWGHDFRPDYKFLGILKRQFPQTPILGLTATASMHVLVDVQKILHLQHAQVYKGSFNRENLCYQVQLKPLDHTECMDKISQLILSKYRNQSGIVYCFSRKDTVSVASDLSARGVMSAAYHADLESCERSRVHNLWTEDKIKVIVATIAFGMGIDKPNVRFVIHHSLSKSVENYYQESGRAGRDGLPADCLLLYRLSDVHRQSCMVFTESTGLAQLYSMMGYCCNLSTCRRKLLAQHFNEVWEETSCSGMCDCCSSQFVDILEPISVERLEKSIPLVYEVLDNAKHSDTRLTSQKVLNAVLGKGPSQHRAHKAADLSREHCEYLVAKMLAAGHIKEEFHFTPYSTISYLVIASRKSNLNHSENKSDSEKCSPVVPHKRSKMSLEEDTEVILLSD</sequence>
<dbReference type="GO" id="GO:0046872">
    <property type="term" value="F:metal ion binding"/>
    <property type="evidence" value="ECO:0007669"/>
    <property type="project" value="UniProtKB-KW"/>
</dbReference>
<dbReference type="FunFam" id="3.40.50.300:FF:000752">
    <property type="entry name" value="ATP-dependent DNA helicase"/>
    <property type="match status" value="1"/>
</dbReference>
<dbReference type="PROSITE" id="PS51194">
    <property type="entry name" value="HELICASE_CTER"/>
    <property type="match status" value="1"/>
</dbReference>
<dbReference type="GO" id="GO:0005737">
    <property type="term" value="C:cytoplasm"/>
    <property type="evidence" value="ECO:0007669"/>
    <property type="project" value="TreeGrafter"/>
</dbReference>
<evidence type="ECO:0000256" key="3">
    <source>
        <dbReference type="ARBA" id="ARBA00001947"/>
    </source>
</evidence>
<dbReference type="PROSITE" id="PS51192">
    <property type="entry name" value="HELICASE_ATP_BIND_1"/>
    <property type="match status" value="1"/>
</dbReference>
<keyword evidence="13" id="KW-0413">Isomerase</keyword>
<dbReference type="InterPro" id="IPR032284">
    <property type="entry name" value="RecQ_Zn-bd"/>
</dbReference>
<evidence type="ECO:0000313" key="24">
    <source>
        <dbReference type="Proteomes" id="UP000593567"/>
    </source>
</evidence>
<dbReference type="EC" id="5.6.2.4" evidence="17"/>
<evidence type="ECO:0000256" key="5">
    <source>
        <dbReference type="ARBA" id="ARBA00005446"/>
    </source>
</evidence>
<comment type="similarity">
    <text evidence="5 17">Belongs to the helicase family. RecQ subfamily.</text>
</comment>
<comment type="cofactor">
    <cofactor evidence="3">
        <name>Zn(2+)</name>
        <dbReference type="ChEBI" id="CHEBI:29105"/>
    </cofactor>
</comment>
<feature type="chain" id="PRO_5029563286" description="ATP-dependent DNA helicase" evidence="20">
    <location>
        <begin position="20"/>
        <end position="627"/>
    </location>
</feature>
<dbReference type="GO" id="GO:0005694">
    <property type="term" value="C:chromosome"/>
    <property type="evidence" value="ECO:0007669"/>
    <property type="project" value="TreeGrafter"/>
</dbReference>
<dbReference type="InterPro" id="IPR001650">
    <property type="entry name" value="Helicase_C-like"/>
</dbReference>
<comment type="cofactor">
    <cofactor evidence="2">
        <name>Mg(2+)</name>
        <dbReference type="ChEBI" id="CHEBI:18420"/>
    </cofactor>
</comment>
<organism evidence="23 24">
    <name type="scientific">Bugula neritina</name>
    <name type="common">Brown bryozoan</name>
    <name type="synonym">Sertularia neritina</name>
    <dbReference type="NCBI Taxonomy" id="10212"/>
    <lineage>
        <taxon>Eukaryota</taxon>
        <taxon>Metazoa</taxon>
        <taxon>Spiralia</taxon>
        <taxon>Lophotrochozoa</taxon>
        <taxon>Bryozoa</taxon>
        <taxon>Gymnolaemata</taxon>
        <taxon>Cheilostomatida</taxon>
        <taxon>Flustrina</taxon>
        <taxon>Buguloidea</taxon>
        <taxon>Bugulidae</taxon>
        <taxon>Bugula</taxon>
    </lineage>
</organism>
<dbReference type="SMART" id="SM00487">
    <property type="entry name" value="DEXDc"/>
    <property type="match status" value="1"/>
</dbReference>
<accession>A0A7J7JLJ5</accession>
<reference evidence="23" key="1">
    <citation type="submission" date="2020-06" db="EMBL/GenBank/DDBJ databases">
        <title>Draft genome of Bugula neritina, a colonial animal packing powerful symbionts and potential medicines.</title>
        <authorList>
            <person name="Rayko M."/>
        </authorList>
    </citation>
    <scope>NUCLEOTIDE SEQUENCE [LARGE SCALE GENOMIC DNA]</scope>
    <source>
        <strain evidence="23">Kwan_BN1</strain>
    </source>
</reference>
<feature type="signal peptide" evidence="20">
    <location>
        <begin position="1"/>
        <end position="19"/>
    </location>
</feature>
<keyword evidence="18" id="KW-0175">Coiled coil</keyword>
<dbReference type="GO" id="GO:0016787">
    <property type="term" value="F:hydrolase activity"/>
    <property type="evidence" value="ECO:0007669"/>
    <property type="project" value="UniProtKB-KW"/>
</dbReference>
<evidence type="ECO:0000256" key="9">
    <source>
        <dbReference type="ARBA" id="ARBA00022806"/>
    </source>
</evidence>
<evidence type="ECO:0000256" key="7">
    <source>
        <dbReference type="ARBA" id="ARBA00022741"/>
    </source>
</evidence>
<evidence type="ECO:0000256" key="6">
    <source>
        <dbReference type="ARBA" id="ARBA00022723"/>
    </source>
</evidence>
<evidence type="ECO:0000256" key="19">
    <source>
        <dbReference type="SAM" id="MobiDB-lite"/>
    </source>
</evidence>
<dbReference type="GO" id="GO:0005634">
    <property type="term" value="C:nucleus"/>
    <property type="evidence" value="ECO:0007669"/>
    <property type="project" value="UniProtKB-SubCell"/>
</dbReference>
<keyword evidence="6" id="KW-0479">Metal-binding</keyword>
<dbReference type="InterPro" id="IPR004589">
    <property type="entry name" value="DNA_helicase_ATP-dep_RecQ"/>
</dbReference>
<dbReference type="GO" id="GO:0009378">
    <property type="term" value="F:four-way junction helicase activity"/>
    <property type="evidence" value="ECO:0007669"/>
    <property type="project" value="TreeGrafter"/>
</dbReference>
<keyword evidence="14 17" id="KW-0539">Nucleus</keyword>
<dbReference type="Pfam" id="PF16124">
    <property type="entry name" value="RecQ_Zn_bind"/>
    <property type="match status" value="1"/>
</dbReference>
<dbReference type="NCBIfam" id="TIGR00614">
    <property type="entry name" value="recQ_fam"/>
    <property type="match status" value="1"/>
</dbReference>
<comment type="catalytic activity">
    <reaction evidence="16">
        <text>ATP + H2O = ADP + phosphate + H(+)</text>
        <dbReference type="Rhea" id="RHEA:13065"/>
        <dbReference type="ChEBI" id="CHEBI:15377"/>
        <dbReference type="ChEBI" id="CHEBI:15378"/>
        <dbReference type="ChEBI" id="CHEBI:30616"/>
        <dbReference type="ChEBI" id="CHEBI:43474"/>
        <dbReference type="ChEBI" id="CHEBI:456216"/>
    </reaction>
    <physiologicalReaction direction="left-to-right" evidence="16">
        <dbReference type="Rhea" id="RHEA:13066"/>
    </physiologicalReaction>
</comment>
<keyword evidence="24" id="KW-1185">Reference proteome</keyword>
<comment type="cofactor">
    <cofactor evidence="1">
        <name>Mn(2+)</name>
        <dbReference type="ChEBI" id="CHEBI:29035"/>
    </cofactor>
</comment>
<feature type="coiled-coil region" evidence="18">
    <location>
        <begin position="22"/>
        <end position="73"/>
    </location>
</feature>
<evidence type="ECO:0000256" key="20">
    <source>
        <dbReference type="SAM" id="SignalP"/>
    </source>
</evidence>
<dbReference type="GO" id="GO:0005524">
    <property type="term" value="F:ATP binding"/>
    <property type="evidence" value="ECO:0007669"/>
    <property type="project" value="UniProtKB-KW"/>
</dbReference>
<proteinExistence type="inferred from homology"/>
<feature type="region of interest" description="Disordered" evidence="19">
    <location>
        <begin position="592"/>
        <end position="619"/>
    </location>
</feature>
<evidence type="ECO:0000256" key="15">
    <source>
        <dbReference type="ARBA" id="ARBA00034617"/>
    </source>
</evidence>
<dbReference type="InterPro" id="IPR027417">
    <property type="entry name" value="P-loop_NTPase"/>
</dbReference>
<dbReference type="SUPFAM" id="SSF52540">
    <property type="entry name" value="P-loop containing nucleoside triphosphate hydrolases"/>
    <property type="match status" value="1"/>
</dbReference>
<evidence type="ECO:0000259" key="22">
    <source>
        <dbReference type="PROSITE" id="PS51194"/>
    </source>
</evidence>
<evidence type="ECO:0000256" key="4">
    <source>
        <dbReference type="ARBA" id="ARBA00004123"/>
    </source>
</evidence>
<dbReference type="CDD" id="cd18794">
    <property type="entry name" value="SF2_C_RecQ"/>
    <property type="match status" value="1"/>
</dbReference>